<keyword evidence="2" id="KW-0813">Transport</keyword>
<evidence type="ECO:0000313" key="11">
    <source>
        <dbReference type="EMBL" id="MUG71267.1"/>
    </source>
</evidence>
<dbReference type="SMART" id="SM00382">
    <property type="entry name" value="AAA"/>
    <property type="match status" value="1"/>
</dbReference>
<keyword evidence="3" id="KW-1003">Cell membrane</keyword>
<dbReference type="GO" id="GO:0015808">
    <property type="term" value="P:L-alanine transport"/>
    <property type="evidence" value="ECO:0007669"/>
    <property type="project" value="TreeGrafter"/>
</dbReference>
<feature type="transmembrane region" description="Helical" evidence="9">
    <location>
        <begin position="255"/>
        <end position="280"/>
    </location>
</feature>
<dbReference type="SUPFAM" id="SSF52540">
    <property type="entry name" value="P-loop containing nucleoside triphosphate hydrolases"/>
    <property type="match status" value="1"/>
</dbReference>
<evidence type="ECO:0000256" key="8">
    <source>
        <dbReference type="ARBA" id="ARBA00023136"/>
    </source>
</evidence>
<dbReference type="InterPro" id="IPR003439">
    <property type="entry name" value="ABC_transporter-like_ATP-bd"/>
</dbReference>
<evidence type="ECO:0000256" key="1">
    <source>
        <dbReference type="ARBA" id="ARBA00004651"/>
    </source>
</evidence>
<protein>
    <submittedName>
        <fullName evidence="11">ATP-binding cassette domain-containing protein</fullName>
    </submittedName>
</protein>
<feature type="transmembrane region" description="Helical" evidence="9">
    <location>
        <begin position="215"/>
        <end position="235"/>
    </location>
</feature>
<dbReference type="Proteomes" id="UP000450917">
    <property type="component" value="Unassembled WGS sequence"/>
</dbReference>
<reference evidence="11 12" key="1">
    <citation type="submission" date="2019-11" db="EMBL/GenBank/DDBJ databases">
        <title>Draft genome sequences of five Paenibacillus species of dairy origin.</title>
        <authorList>
            <person name="Olajide A.M."/>
            <person name="Chen S."/>
            <person name="Lapointe G."/>
        </authorList>
    </citation>
    <scope>NUCLEOTIDE SEQUENCE [LARGE SCALE GENOMIC DNA]</scope>
    <source>
        <strain evidence="11 12">2CS3</strain>
    </source>
</reference>
<dbReference type="GO" id="GO:0016887">
    <property type="term" value="F:ATP hydrolysis activity"/>
    <property type="evidence" value="ECO:0007669"/>
    <property type="project" value="InterPro"/>
</dbReference>
<name>A0A7X2ZAI3_9BACL</name>
<dbReference type="CDD" id="cd06581">
    <property type="entry name" value="TM_PBP1_LivM_like"/>
    <property type="match status" value="1"/>
</dbReference>
<dbReference type="GO" id="GO:0005524">
    <property type="term" value="F:ATP binding"/>
    <property type="evidence" value="ECO:0007669"/>
    <property type="project" value="UniProtKB-KW"/>
</dbReference>
<dbReference type="GO" id="GO:1903806">
    <property type="term" value="P:L-isoleucine import across plasma membrane"/>
    <property type="evidence" value="ECO:0007669"/>
    <property type="project" value="TreeGrafter"/>
</dbReference>
<dbReference type="Pfam" id="PF02653">
    <property type="entry name" value="BPD_transp_2"/>
    <property type="match status" value="1"/>
</dbReference>
<dbReference type="PANTHER" id="PTHR45772">
    <property type="entry name" value="CONSERVED COMPONENT OF ABC TRANSPORTER FOR NATURAL AMINO ACIDS-RELATED"/>
    <property type="match status" value="1"/>
</dbReference>
<dbReference type="Pfam" id="PF00005">
    <property type="entry name" value="ABC_tran"/>
    <property type="match status" value="1"/>
</dbReference>
<evidence type="ECO:0000256" key="7">
    <source>
        <dbReference type="ARBA" id="ARBA00022989"/>
    </source>
</evidence>
<dbReference type="InterPro" id="IPR001851">
    <property type="entry name" value="ABC_transp_permease"/>
</dbReference>
<dbReference type="InterPro" id="IPR032823">
    <property type="entry name" value="BCA_ABC_TP_C"/>
</dbReference>
<keyword evidence="12" id="KW-1185">Reference proteome</keyword>
<accession>A0A7X2ZAI3</accession>
<evidence type="ECO:0000313" key="12">
    <source>
        <dbReference type="Proteomes" id="UP000450917"/>
    </source>
</evidence>
<keyword evidence="5" id="KW-0547">Nucleotide-binding</keyword>
<evidence type="ECO:0000256" key="3">
    <source>
        <dbReference type="ARBA" id="ARBA00022475"/>
    </source>
</evidence>
<dbReference type="GO" id="GO:0005304">
    <property type="term" value="F:L-valine transmembrane transporter activity"/>
    <property type="evidence" value="ECO:0007669"/>
    <property type="project" value="TreeGrafter"/>
</dbReference>
<dbReference type="GO" id="GO:0005886">
    <property type="term" value="C:plasma membrane"/>
    <property type="evidence" value="ECO:0007669"/>
    <property type="project" value="UniProtKB-SubCell"/>
</dbReference>
<dbReference type="EMBL" id="WNZX01000008">
    <property type="protein sequence ID" value="MUG71267.1"/>
    <property type="molecule type" value="Genomic_DNA"/>
</dbReference>
<gene>
    <name evidence="11" type="ORF">GNP93_11310</name>
</gene>
<comment type="caution">
    <text evidence="11">The sequence shown here is derived from an EMBL/GenBank/DDBJ whole genome shotgun (WGS) entry which is preliminary data.</text>
</comment>
<keyword evidence="7 9" id="KW-1133">Transmembrane helix</keyword>
<proteinExistence type="predicted"/>
<dbReference type="RefSeq" id="WP_155614675.1">
    <property type="nucleotide sequence ID" value="NZ_WNZX01000008.1"/>
</dbReference>
<keyword evidence="8 9" id="KW-0472">Membrane</keyword>
<comment type="subcellular location">
    <subcellularLocation>
        <location evidence="1">Cell membrane</location>
        <topology evidence="1">Multi-pass membrane protein</topology>
    </subcellularLocation>
</comment>
<feature type="domain" description="ABC transporter" evidence="10">
    <location>
        <begin position="351"/>
        <end position="598"/>
    </location>
</feature>
<feature type="transmembrane region" description="Helical" evidence="9">
    <location>
        <begin position="43"/>
        <end position="63"/>
    </location>
</feature>
<dbReference type="InterPro" id="IPR027417">
    <property type="entry name" value="P-loop_NTPase"/>
</dbReference>
<dbReference type="CDD" id="cd03219">
    <property type="entry name" value="ABC_Mj1267_LivG_branched"/>
    <property type="match status" value="1"/>
</dbReference>
<dbReference type="PANTHER" id="PTHR45772:SF7">
    <property type="entry name" value="AMINO ACID ABC TRANSPORTER ATP-BINDING PROTEIN"/>
    <property type="match status" value="1"/>
</dbReference>
<feature type="transmembrane region" description="Helical" evidence="9">
    <location>
        <begin position="93"/>
        <end position="113"/>
    </location>
</feature>
<dbReference type="InterPro" id="IPR043428">
    <property type="entry name" value="LivM-like"/>
</dbReference>
<dbReference type="GO" id="GO:0015188">
    <property type="term" value="F:L-isoleucine transmembrane transporter activity"/>
    <property type="evidence" value="ECO:0007669"/>
    <property type="project" value="TreeGrafter"/>
</dbReference>
<feature type="transmembrane region" description="Helical" evidence="9">
    <location>
        <begin position="119"/>
        <end position="139"/>
    </location>
</feature>
<dbReference type="PROSITE" id="PS50893">
    <property type="entry name" value="ABC_TRANSPORTER_2"/>
    <property type="match status" value="1"/>
</dbReference>
<evidence type="ECO:0000256" key="4">
    <source>
        <dbReference type="ARBA" id="ARBA00022692"/>
    </source>
</evidence>
<keyword evidence="4 9" id="KW-0812">Transmembrane</keyword>
<feature type="transmembrane region" description="Helical" evidence="9">
    <location>
        <begin position="292"/>
        <end position="317"/>
    </location>
</feature>
<evidence type="ECO:0000256" key="9">
    <source>
        <dbReference type="SAM" id="Phobius"/>
    </source>
</evidence>
<dbReference type="Pfam" id="PF12399">
    <property type="entry name" value="BCA_ABC_TP_C"/>
    <property type="match status" value="1"/>
</dbReference>
<sequence>MEANLQIELDNRRALSGKNVAIGLLFALLAVAPLFLSSYYVNLLYMVGVFAIISIGMNIIVGYSGIVSIGHAGLMAAGAYSAAFFNTHFGTPFWITAMIGIVVSLILGSILAIPTIRAGGVYLSMITIAFGVIIDEILIRWESFSGGPLGISGIAKPAIGAYQFGLTQVYYLVLIVAAVAMVLVYNFRRSVWGRSLLAIKQNVIAAESLGIKPFYYQYVGFAISAVFAGLAGAIYAHANSFISPDIFGFHTSIQLVLIIILGGAGTVWGPVLGSFIIVLLPEVLNFDHLRLAVYGLLMFVVLYFLPKGISGTIIDYLEKKKTPKENRAAYDAIPLDQLLNVNANTASGTLLSINNLNKQFGGLHVIKDLSLEVQSSTVLSLIGPNGAGKSTVINMISGFYTPTSGDIYLNGKKIDGSTPQEMLHQGIARTFQHTRLFGELTVLENIMIGVAQSHKQHLFSALFRSGGMRRQEQRIADLAHAYLDLAGYKGLRHIKAANLAYGHQRVVEIARALAAKPSLLLLDEPAAGLTSGEIVELEHVIRKLKEAGLTIILIEHHMDFVSRISDKVTVIDYGRKIAEGKADEVQDDPNVIKAYLGEEETEHADSL</sequence>
<keyword evidence="6 11" id="KW-0067">ATP-binding</keyword>
<feature type="transmembrane region" description="Helical" evidence="9">
    <location>
        <begin position="169"/>
        <end position="187"/>
    </location>
</feature>
<dbReference type="Gene3D" id="3.40.50.300">
    <property type="entry name" value="P-loop containing nucleotide triphosphate hydrolases"/>
    <property type="match status" value="1"/>
</dbReference>
<dbReference type="GO" id="GO:0015192">
    <property type="term" value="F:L-phenylalanine transmembrane transporter activity"/>
    <property type="evidence" value="ECO:0007669"/>
    <property type="project" value="TreeGrafter"/>
</dbReference>
<evidence type="ECO:0000256" key="6">
    <source>
        <dbReference type="ARBA" id="ARBA00022840"/>
    </source>
</evidence>
<dbReference type="FunFam" id="3.40.50.300:FF:000421">
    <property type="entry name" value="Branched-chain amino acid ABC transporter ATP-binding protein"/>
    <property type="match status" value="1"/>
</dbReference>
<evidence type="ECO:0000259" key="10">
    <source>
        <dbReference type="PROSITE" id="PS50893"/>
    </source>
</evidence>
<evidence type="ECO:0000256" key="5">
    <source>
        <dbReference type="ARBA" id="ARBA00022741"/>
    </source>
</evidence>
<evidence type="ECO:0000256" key="2">
    <source>
        <dbReference type="ARBA" id="ARBA00022448"/>
    </source>
</evidence>
<dbReference type="InterPro" id="IPR051120">
    <property type="entry name" value="ABC_AA/LPS_Transport"/>
</dbReference>
<feature type="transmembrane region" description="Helical" evidence="9">
    <location>
        <begin position="20"/>
        <end position="36"/>
    </location>
</feature>
<dbReference type="GO" id="GO:1903805">
    <property type="term" value="P:L-valine import across plasma membrane"/>
    <property type="evidence" value="ECO:0007669"/>
    <property type="project" value="TreeGrafter"/>
</dbReference>
<dbReference type="AlphaFoldDB" id="A0A7X2ZAI3"/>
<dbReference type="GO" id="GO:0042941">
    <property type="term" value="P:D-alanine transmembrane transport"/>
    <property type="evidence" value="ECO:0007669"/>
    <property type="project" value="TreeGrafter"/>
</dbReference>
<organism evidence="11 12">
    <name type="scientific">Paenibacillus validus</name>
    <dbReference type="NCBI Taxonomy" id="44253"/>
    <lineage>
        <taxon>Bacteria</taxon>
        <taxon>Bacillati</taxon>
        <taxon>Bacillota</taxon>
        <taxon>Bacilli</taxon>
        <taxon>Bacillales</taxon>
        <taxon>Paenibacillaceae</taxon>
        <taxon>Paenibacillus</taxon>
    </lineage>
</organism>
<dbReference type="InterPro" id="IPR003593">
    <property type="entry name" value="AAA+_ATPase"/>
</dbReference>